<dbReference type="KEGG" id="prh:LT40_17420"/>
<dbReference type="Proteomes" id="UP000029499">
    <property type="component" value="Chromosome"/>
</dbReference>
<dbReference type="EMBL" id="CP009533">
    <property type="protein sequence ID" value="AIS19077.1"/>
    <property type="molecule type" value="Genomic_DNA"/>
</dbReference>
<organism evidence="1 2">
    <name type="scientific">Pseudomonas rhizosphaerae</name>
    <dbReference type="NCBI Taxonomy" id="216142"/>
    <lineage>
        <taxon>Bacteria</taxon>
        <taxon>Pseudomonadati</taxon>
        <taxon>Pseudomonadota</taxon>
        <taxon>Gammaproteobacteria</taxon>
        <taxon>Pseudomonadales</taxon>
        <taxon>Pseudomonadaceae</taxon>
        <taxon>Pseudomonas</taxon>
    </lineage>
</organism>
<protein>
    <submittedName>
        <fullName evidence="1">Uncharacterized protein</fullName>
    </submittedName>
</protein>
<proteinExistence type="predicted"/>
<accession>A0A089YXE8</accession>
<gene>
    <name evidence="1" type="ORF">LT40_17420</name>
</gene>
<dbReference type="AlphaFoldDB" id="A0A089YXE8"/>
<evidence type="ECO:0000313" key="1">
    <source>
        <dbReference type="EMBL" id="AIS19077.1"/>
    </source>
</evidence>
<dbReference type="HOGENOM" id="CLU_154591_0_0_6"/>
<dbReference type="OrthoDB" id="6893322at2"/>
<dbReference type="RefSeq" id="WP_043192303.1">
    <property type="nucleotide sequence ID" value="NZ_CP009533.1"/>
</dbReference>
<name>A0A089YXE8_9PSED</name>
<sequence length="108" mass="12032">MSAFELLTPPRPDVWAAGNLTTTVQFSLSAEIEADVLCRVLNLFAMQYLIPCQLSAVQMADSLQIQVQVGELTWHRAQVIAEKMRNLISVFDVQITDAQHPAQVQSYA</sequence>
<keyword evidence="2" id="KW-1185">Reference proteome</keyword>
<dbReference type="STRING" id="216142.LT40_17420"/>
<reference evidence="1 2" key="1">
    <citation type="journal article" date="2015" name="J. Biotechnol.">
        <title>Complete genome sequence of Pseudomonas rhizosphaerae IH5T (=DSM 16299T), a phosphate-solubilizing rhizobacterium for bacterial biofertilizer.</title>
        <authorList>
            <person name="Kwak Y."/>
            <person name="Jung B.K."/>
            <person name="Shin J.H."/>
        </authorList>
    </citation>
    <scope>NUCLEOTIDE SEQUENCE [LARGE SCALE GENOMIC DNA]</scope>
    <source>
        <strain evidence="1">DSM 16299</strain>
    </source>
</reference>
<evidence type="ECO:0000313" key="2">
    <source>
        <dbReference type="Proteomes" id="UP000029499"/>
    </source>
</evidence>